<dbReference type="InterPro" id="IPR012902">
    <property type="entry name" value="N_methyl_site"/>
</dbReference>
<feature type="transmembrane region" description="Helical" evidence="1">
    <location>
        <begin position="6"/>
        <end position="29"/>
    </location>
</feature>
<evidence type="ECO:0000313" key="2">
    <source>
        <dbReference type="EMBL" id="MFD1006660.1"/>
    </source>
</evidence>
<keyword evidence="1" id="KW-1133">Transmembrane helix</keyword>
<evidence type="ECO:0000313" key="3">
    <source>
        <dbReference type="Proteomes" id="UP001597048"/>
    </source>
</evidence>
<protein>
    <submittedName>
        <fullName evidence="2">Type II secretion system protein</fullName>
    </submittedName>
</protein>
<organism evidence="2 3">
    <name type="scientific">Oceanisphaera ostreae</name>
    <dbReference type="NCBI Taxonomy" id="914151"/>
    <lineage>
        <taxon>Bacteria</taxon>
        <taxon>Pseudomonadati</taxon>
        <taxon>Pseudomonadota</taxon>
        <taxon>Gammaproteobacteria</taxon>
        <taxon>Aeromonadales</taxon>
        <taxon>Aeromonadaceae</taxon>
        <taxon>Oceanisphaera</taxon>
    </lineage>
</organism>
<dbReference type="Pfam" id="PF07963">
    <property type="entry name" value="N_methyl"/>
    <property type="match status" value="1"/>
</dbReference>
<evidence type="ECO:0000256" key="1">
    <source>
        <dbReference type="SAM" id="Phobius"/>
    </source>
</evidence>
<accession>A0ABW3KCX7</accession>
<sequence length="256" mass="27984">MKHRGFTLIELVIVLVLIAISSMIGLRFISDMAYNHVSSAERGQALAGARFAIERLRRELSLAYGPSVYVSANSRCISYVPVVVAGTYTRQVLDASAEFIMPISLEQTAMNGTNMAINAPSAIDSDLAAWQSYPADLPENVVGLKAGITMANPLAFADAFTNTSPTGFTSDSPKERYTLLKPEQVRFCSRDNGDLVREVRSNSSWEQLSRMLTGLQSAQIFGDYHQASQLVTVDFTLTTRDGDLVLSSQLQVGYEP</sequence>
<comment type="caution">
    <text evidence="2">The sequence shown here is derived from an EMBL/GenBank/DDBJ whole genome shotgun (WGS) entry which is preliminary data.</text>
</comment>
<dbReference type="Gene3D" id="3.30.700.10">
    <property type="entry name" value="Glycoprotein, Type 4 Pilin"/>
    <property type="match status" value="1"/>
</dbReference>
<dbReference type="EMBL" id="JBHTJS010000002">
    <property type="protein sequence ID" value="MFD1006660.1"/>
    <property type="molecule type" value="Genomic_DNA"/>
</dbReference>
<dbReference type="SUPFAM" id="SSF54523">
    <property type="entry name" value="Pili subunits"/>
    <property type="match status" value="1"/>
</dbReference>
<keyword evidence="1" id="KW-0812">Transmembrane</keyword>
<dbReference type="NCBIfam" id="TIGR02532">
    <property type="entry name" value="IV_pilin_GFxxxE"/>
    <property type="match status" value="1"/>
</dbReference>
<proteinExistence type="predicted"/>
<reference evidence="3" key="1">
    <citation type="journal article" date="2019" name="Int. J. Syst. Evol. Microbiol.">
        <title>The Global Catalogue of Microorganisms (GCM) 10K type strain sequencing project: providing services to taxonomists for standard genome sequencing and annotation.</title>
        <authorList>
            <consortium name="The Broad Institute Genomics Platform"/>
            <consortium name="The Broad Institute Genome Sequencing Center for Infectious Disease"/>
            <person name="Wu L."/>
            <person name="Ma J."/>
        </authorList>
    </citation>
    <scope>NUCLEOTIDE SEQUENCE [LARGE SCALE GENOMIC DNA]</scope>
    <source>
        <strain evidence="3">CCUG 60525</strain>
    </source>
</reference>
<keyword evidence="1" id="KW-0472">Membrane</keyword>
<keyword evidence="3" id="KW-1185">Reference proteome</keyword>
<gene>
    <name evidence="2" type="ORF">ACFQ1C_00555</name>
</gene>
<dbReference type="Proteomes" id="UP001597048">
    <property type="component" value="Unassembled WGS sequence"/>
</dbReference>
<name>A0ABW3KCX7_9GAMM</name>
<dbReference type="InterPro" id="IPR045584">
    <property type="entry name" value="Pilin-like"/>
</dbReference>
<dbReference type="RefSeq" id="WP_379556587.1">
    <property type="nucleotide sequence ID" value="NZ_JBHTJS010000002.1"/>
</dbReference>